<evidence type="ECO:0000256" key="2">
    <source>
        <dbReference type="ARBA" id="ARBA00022801"/>
    </source>
</evidence>
<feature type="chain" id="PRO_5047471557" description="Endoglucanase" evidence="9">
    <location>
        <begin position="30"/>
        <end position="518"/>
    </location>
</feature>
<evidence type="ECO:0000256" key="7">
    <source>
        <dbReference type="RuleBase" id="RU361153"/>
    </source>
</evidence>
<sequence length="518" mass="54448">MRRRGAILTALGLLAAGGLTFGNPPAAQAAVACTVTYMANQWPGGMSANLSIQNLGDALSDWTLTFTFPDSGQRVTQGWSADWTQSGGNVTARAMDWNRSLPTGGSASIGFNGSWSGSNPAPTDFKINGVACNGTPQSPSPSPSLSPSAPPSPSPSPSRPPSPSPSPSPSLSPSTSPSPSTGAAPKLKVSGNRIVNAATGTPYRLLGVNRSGGEFMCVQARGIWDGPVDNAAIDAMKAWNVRAVRVPLNEECWLGLSNIPSAYGGAAYQNEVKSYVDRLVAKGITPIVEMHWNYGQYTGNSSGCSDVHASCQKPMPDAQYAPQFWTGVANAFKGRDEVVFDLFNEPYPERATGSASSGWACWRDGGTCSGIPYQVAGFQSLVNAVRATGATNIIMLGGLAYSNDLSQWLQYKPTDPQGNLAAAWHVYNFNSCVSTSCWDGQLAPVAAQVPLVAGEIGENTCSHGFIDQVMNWFDAKGASYLGWTWNTWDCSTGPSLISDYNGTPTGFGAGLRARLLSS</sequence>
<keyword evidence="2 7" id="KW-0378">Hydrolase</keyword>
<feature type="compositionally biased region" description="Low complexity" evidence="8">
    <location>
        <begin position="171"/>
        <end position="180"/>
    </location>
</feature>
<organism evidence="11 12">
    <name type="scientific">Microbispora hainanensis</name>
    <dbReference type="NCBI Taxonomy" id="568844"/>
    <lineage>
        <taxon>Bacteria</taxon>
        <taxon>Bacillati</taxon>
        <taxon>Actinomycetota</taxon>
        <taxon>Actinomycetes</taxon>
        <taxon>Streptosporangiales</taxon>
        <taxon>Streptosporangiaceae</taxon>
        <taxon>Microbispora</taxon>
    </lineage>
</organism>
<evidence type="ECO:0000256" key="1">
    <source>
        <dbReference type="ARBA" id="ARBA00000966"/>
    </source>
</evidence>
<feature type="region of interest" description="Disordered" evidence="8">
    <location>
        <begin position="120"/>
        <end position="188"/>
    </location>
</feature>
<dbReference type="PROSITE" id="PS51257">
    <property type="entry name" value="PROKAR_LIPOPROTEIN"/>
    <property type="match status" value="1"/>
</dbReference>
<evidence type="ECO:0000256" key="3">
    <source>
        <dbReference type="ARBA" id="ARBA00023001"/>
    </source>
</evidence>
<evidence type="ECO:0000313" key="11">
    <source>
        <dbReference type="EMBL" id="WUP74871.1"/>
    </source>
</evidence>
<dbReference type="Proteomes" id="UP001432011">
    <property type="component" value="Chromosome"/>
</dbReference>
<dbReference type="SUPFAM" id="SSF49384">
    <property type="entry name" value="Carbohydrate-binding domain"/>
    <property type="match status" value="1"/>
</dbReference>
<keyword evidence="12" id="KW-1185">Reference proteome</keyword>
<accession>A0ABZ1SPC7</accession>
<feature type="compositionally biased region" description="Pro residues" evidence="8">
    <location>
        <begin position="138"/>
        <end position="170"/>
    </location>
</feature>
<comment type="catalytic activity">
    <reaction evidence="1 7">
        <text>Endohydrolysis of (1-&gt;4)-beta-D-glucosidic linkages in cellulose, lichenin and cereal beta-D-glucans.</text>
        <dbReference type="EC" id="3.2.1.4"/>
    </reaction>
</comment>
<evidence type="ECO:0000256" key="6">
    <source>
        <dbReference type="ARBA" id="ARBA00023326"/>
    </source>
</evidence>
<keyword evidence="3 7" id="KW-0136">Cellulose degradation</keyword>
<reference evidence="11" key="1">
    <citation type="submission" date="2022-10" db="EMBL/GenBank/DDBJ databases">
        <title>The complete genomes of actinobacterial strains from the NBC collection.</title>
        <authorList>
            <person name="Joergensen T.S."/>
            <person name="Alvarez Arevalo M."/>
            <person name="Sterndorff E.B."/>
            <person name="Faurdal D."/>
            <person name="Vuksanovic O."/>
            <person name="Mourched A.-S."/>
            <person name="Charusanti P."/>
            <person name="Shaw S."/>
            <person name="Blin K."/>
            <person name="Weber T."/>
        </authorList>
    </citation>
    <scope>NUCLEOTIDE SEQUENCE</scope>
    <source>
        <strain evidence="11">NBC_00254</strain>
    </source>
</reference>
<proteinExistence type="inferred from homology"/>
<dbReference type="InterPro" id="IPR012291">
    <property type="entry name" value="CBM2_carb-bd_dom_sf"/>
</dbReference>
<dbReference type="PROSITE" id="PS00561">
    <property type="entry name" value="CBM2_A"/>
    <property type="match status" value="1"/>
</dbReference>
<evidence type="ECO:0000256" key="5">
    <source>
        <dbReference type="ARBA" id="ARBA00023295"/>
    </source>
</evidence>
<evidence type="ECO:0000259" key="10">
    <source>
        <dbReference type="PROSITE" id="PS51173"/>
    </source>
</evidence>
<dbReference type="PANTHER" id="PTHR34142:SF1">
    <property type="entry name" value="GLYCOSIDE HYDROLASE FAMILY 5 DOMAIN-CONTAINING PROTEIN"/>
    <property type="match status" value="1"/>
</dbReference>
<evidence type="ECO:0000313" key="12">
    <source>
        <dbReference type="Proteomes" id="UP001432011"/>
    </source>
</evidence>
<dbReference type="SUPFAM" id="SSF51445">
    <property type="entry name" value="(Trans)glycosidases"/>
    <property type="match status" value="1"/>
</dbReference>
<name>A0ABZ1SPC7_9ACTN</name>
<evidence type="ECO:0000256" key="8">
    <source>
        <dbReference type="SAM" id="MobiDB-lite"/>
    </source>
</evidence>
<dbReference type="InterPro" id="IPR008965">
    <property type="entry name" value="CBM2/CBM3_carb-bd_dom_sf"/>
</dbReference>
<dbReference type="PROSITE" id="PS51173">
    <property type="entry name" value="CBM2"/>
    <property type="match status" value="1"/>
</dbReference>
<evidence type="ECO:0000256" key="9">
    <source>
        <dbReference type="SAM" id="SignalP"/>
    </source>
</evidence>
<dbReference type="InterPro" id="IPR001547">
    <property type="entry name" value="Glyco_hydro_5"/>
</dbReference>
<dbReference type="SMART" id="SM00637">
    <property type="entry name" value="CBD_II"/>
    <property type="match status" value="1"/>
</dbReference>
<protein>
    <recommendedName>
        <fullName evidence="7">Endoglucanase</fullName>
        <ecNumber evidence="7">3.2.1.4</ecNumber>
    </recommendedName>
</protein>
<dbReference type="InterPro" id="IPR001919">
    <property type="entry name" value="CBD2"/>
</dbReference>
<gene>
    <name evidence="11" type="ORF">OG913_36865</name>
</gene>
<dbReference type="InterPro" id="IPR018366">
    <property type="entry name" value="CBM2_CS"/>
</dbReference>
<dbReference type="Gene3D" id="2.60.40.290">
    <property type="match status" value="1"/>
</dbReference>
<dbReference type="Pfam" id="PF00150">
    <property type="entry name" value="Cellulase"/>
    <property type="match status" value="1"/>
</dbReference>
<keyword evidence="6 7" id="KW-0624">Polysaccharide degradation</keyword>
<dbReference type="EC" id="3.2.1.4" evidence="7"/>
<dbReference type="PANTHER" id="PTHR34142">
    <property type="entry name" value="ENDO-BETA-1,4-GLUCANASE A"/>
    <property type="match status" value="1"/>
</dbReference>
<keyword evidence="5 7" id="KW-0326">Glycosidase</keyword>
<comment type="similarity">
    <text evidence="7">Belongs to the glycosyl hydrolase 5 (cellulase A) family.</text>
</comment>
<keyword evidence="9" id="KW-0732">Signal</keyword>
<evidence type="ECO:0000256" key="4">
    <source>
        <dbReference type="ARBA" id="ARBA00023277"/>
    </source>
</evidence>
<dbReference type="Gene3D" id="3.20.20.80">
    <property type="entry name" value="Glycosidases"/>
    <property type="match status" value="1"/>
</dbReference>
<feature type="domain" description="CBM2" evidence="10">
    <location>
        <begin position="26"/>
        <end position="135"/>
    </location>
</feature>
<keyword evidence="4 7" id="KW-0119">Carbohydrate metabolism</keyword>
<dbReference type="EMBL" id="CP108085">
    <property type="protein sequence ID" value="WUP74871.1"/>
    <property type="molecule type" value="Genomic_DNA"/>
</dbReference>
<feature type="signal peptide" evidence="9">
    <location>
        <begin position="1"/>
        <end position="29"/>
    </location>
</feature>
<dbReference type="InterPro" id="IPR017853">
    <property type="entry name" value="GH"/>
</dbReference>
<dbReference type="Pfam" id="PF00553">
    <property type="entry name" value="CBM_2"/>
    <property type="match status" value="1"/>
</dbReference>
<dbReference type="RefSeq" id="WP_328709333.1">
    <property type="nucleotide sequence ID" value="NZ_CP108085.1"/>
</dbReference>